<dbReference type="SMART" id="SM00832">
    <property type="entry name" value="C8"/>
    <property type="match status" value="3"/>
</dbReference>
<dbReference type="CDD" id="cd00054">
    <property type="entry name" value="EGF_CA"/>
    <property type="match status" value="3"/>
</dbReference>
<feature type="domain" description="EGF-like" evidence="13">
    <location>
        <begin position="908"/>
        <end position="945"/>
    </location>
</feature>
<dbReference type="SMART" id="SM00034">
    <property type="entry name" value="CLECT"/>
    <property type="match status" value="1"/>
</dbReference>
<gene>
    <name evidence="16" type="primary">FCGBP</name>
    <name evidence="16" type="ORF">BLAG_LOCUS6085</name>
</gene>
<dbReference type="GO" id="GO:0023052">
    <property type="term" value="P:signaling"/>
    <property type="evidence" value="ECO:0007669"/>
    <property type="project" value="UniProtKB-ARBA"/>
</dbReference>
<dbReference type="PROSITE" id="PS00010">
    <property type="entry name" value="ASX_HYDROXYL"/>
    <property type="match status" value="2"/>
</dbReference>
<evidence type="ECO:0000256" key="7">
    <source>
        <dbReference type="ARBA" id="ARBA00022837"/>
    </source>
</evidence>
<feature type="disulfide bond" evidence="12">
    <location>
        <begin position="935"/>
        <end position="944"/>
    </location>
</feature>
<sequence>MPEQPMPERGGKEFMLGFLQNVDPGIVLELFITSTSTTPTPVSVTAPGVGFSQQLTVSSAAVQIVNLPLTLMMRGNERAQKGVLVTADTEVIVYGVNKRRASTDGFLGLPVDVLGKEYFVASYTPRSNSHPSEFGIFGVYDQTTVTVTMKGSAIYQAQTYVAGSTITFSLDQFEAVQIQGTSTASDLTGSKVVADKPVSLMSGNQCTNVPSASSCCCDHIVEHVPPVATWGEKFVTIPLAVRTGGDVFRIVAAEDSTTVDVTGLPTHTLNAGQFWQIDIPSNQYKTVTSSAPIMLLHYSKSQDADGINTDPFMMYVPPIEQFASEYTFATVDSPSYPYTSYVNIIIKASETPGLRYDGNALPSSTTWTTIPGTDLVGAQLHIATAGTHKLKHLSAIVQFSIFYYGFASFDSVGFPGGLRLASFSNDCVMTVPVAGDGVDNDCDRLVDEELLNGRDDDGDGRIDEDIADVNHDVDECALGWDECHADAYCINTHGSYRCLCHPGFTGDGRNCWERAICRAYGDPHYDTFDRLLIHYQGHCTYRLAQNCRNDSLPYFNVEAENEPRGNPAVTWVTAVYVDVFNVSIAIKKNKVVFVDHVQVTPPADPHPEVRVRQSGTFVTIETDFGLKVSFDGWHHVEVILPATYMGATCGICGNYNGMTADEYLIPDGTLAGDVVTFGDSWRVPREGDPDRCDNTQEPVCDGEIRDIATRICAILSDPNGVFEPCFNVLNPEPTHESCVYDVCALIGDSVSLCTNLKAYADACAEAGVNVGAWRNASFCPLPCPVNSQYNPCASACPATCTDVSAPDYCNRTCVESCECAPGYVLSGQDCVLREQCGCTRNGRYYMVGDTWGEDCDRRCTCVSRNNIQCTDVSCHANASCGIRNGVQGCHCNNGYIGNGTHCERKSLFFDPCESQPCQNGGQCVDNNNGGYRCQCVGKWTGTNCDEGSTCTASGDPHYCSFDGRIHHFQGPCRYTFAKDCSNSSDFNVEVQNHPISVSPPISITSALYVEVYGYSISITAGRSLHINGVSYTPPVTLGMGEVQIFLSGGFLVVQTDFGLEASFDGYHFAKVFVPGEYSGVACGLCGNLNGDPNDDFMTSYNTITPDVTVFGDSWLADPPSCPVGPTPPPPPSCDDIRATIEGPTSCGLLTLTNGPFRSCHRAINPTSYFDDCVFDMCAWRGQRGLCENMEAYESACRAAGLSPLVWRTADRCPMTCPAHSTYSPCISACPATCSNPRAPDLCVRFCVEGCACLPGYIRSGEACVSADRCGCFQGGRYFEIGETWGDGCNRVCTCVSTNNIECRNVECDVNAWCGVKDGREGCHCNSGYNGDGTSCEPDVAVCSASGDPHYYLFDGGAHHFQGPCRYTLAKDCGGSDFSVAAQNVPIPTYPSVSVVREVFVEAHGFVVGIHQGKIVTVDGSPPYSLPFTLAAGAIDVSLSGRFVRVLLSNFSVEVSYDGSHEVKVEVTGAYRGQMCGLCGNYNGDTTDDYMTPDGTVVGDWTTFGESWLTDIETCPGDLPTTPPPPCSDAVKTAAESANNCGLLKDPMGPFAVCHRAVDSAPYFDNCVFDMCGWGGDTVGLCQNLEAYTDACRAAGVAPFSWRTEERCPEDCPPNSMFSSCTSYCPATCPNPNAEEQCPRGCVEGCKCNDGFILSGQECVSEEQCGCTDNTGRYYMLGERWTGERGNCVCEAGNVITCVTCDEEQGYRWIMVDGTWGCHCVEGPCADECRSDPCRNGATCIDQLNGYTCECTAGYKGVNCEAPLSCSDLFPRVRPANNFGRYRDVCYWSSSRRNRRLNYWDARQVCVNRGGTLAMIKDAGVQNFLKDHIKKSSGGRTQRTYWIGLDDLITERQFVWADDTPLGSYRKFRTSAPHKTRDCVGLWRTAKLSRWFILKCLDRLPYICQADYDVNK</sequence>
<dbReference type="CDD" id="cd19941">
    <property type="entry name" value="TIL"/>
    <property type="match status" value="3"/>
</dbReference>
<dbReference type="Pfam" id="PF07645">
    <property type="entry name" value="EGF_CA"/>
    <property type="match status" value="1"/>
</dbReference>
<dbReference type="Proteomes" id="UP000838412">
    <property type="component" value="Chromosome 13"/>
</dbReference>
<keyword evidence="11" id="KW-0325">Glycoprotein</keyword>
<feature type="domain" description="EGF-like" evidence="13">
    <location>
        <begin position="1725"/>
        <end position="1760"/>
    </location>
</feature>
<evidence type="ECO:0000313" key="16">
    <source>
        <dbReference type="EMBL" id="CAH1242905.1"/>
    </source>
</evidence>
<feature type="domain" description="EGF-like" evidence="13">
    <location>
        <begin position="472"/>
        <end position="512"/>
    </location>
</feature>
<dbReference type="Gene3D" id="2.10.25.10">
    <property type="entry name" value="Laminin"/>
    <property type="match status" value="6"/>
</dbReference>
<evidence type="ECO:0000256" key="4">
    <source>
        <dbReference type="ARBA" id="ARBA00022692"/>
    </source>
</evidence>
<feature type="domain" description="C-type lectin" evidence="14">
    <location>
        <begin position="1781"/>
        <end position="1904"/>
    </location>
</feature>
<dbReference type="InterPro" id="IPR036084">
    <property type="entry name" value="Ser_inhib-like_sf"/>
</dbReference>
<keyword evidence="17" id="KW-1185">Reference proteome</keyword>
<dbReference type="SUPFAM" id="SSF57196">
    <property type="entry name" value="EGF/Laminin"/>
    <property type="match status" value="3"/>
</dbReference>
<feature type="domain" description="VWFD" evidence="15">
    <location>
        <begin position="1340"/>
        <end position="1515"/>
    </location>
</feature>
<dbReference type="InterPro" id="IPR035234">
    <property type="entry name" value="IgGFc-bd_N"/>
</dbReference>
<dbReference type="FunFam" id="2.10.25.10:FF:000391">
    <property type="entry name" value="Weary, isoform C"/>
    <property type="match status" value="1"/>
</dbReference>
<dbReference type="PROSITE" id="PS50041">
    <property type="entry name" value="C_TYPE_LECTIN_2"/>
    <property type="match status" value="1"/>
</dbReference>
<dbReference type="InterPro" id="IPR018097">
    <property type="entry name" value="EGF_Ca-bd_CS"/>
</dbReference>
<keyword evidence="10 12" id="KW-1015">Disulfide bond</keyword>
<dbReference type="SUPFAM" id="SSF56436">
    <property type="entry name" value="C-type lectin-like"/>
    <property type="match status" value="1"/>
</dbReference>
<keyword evidence="4" id="KW-0812">Transmembrane</keyword>
<keyword evidence="2" id="KW-1003">Cell membrane</keyword>
<dbReference type="GO" id="GO:0005509">
    <property type="term" value="F:calcium ion binding"/>
    <property type="evidence" value="ECO:0007669"/>
    <property type="project" value="InterPro"/>
</dbReference>
<dbReference type="InterPro" id="IPR049883">
    <property type="entry name" value="NOTCH1_EGF-like"/>
</dbReference>
<evidence type="ECO:0000256" key="8">
    <source>
        <dbReference type="ARBA" id="ARBA00022989"/>
    </source>
</evidence>
<evidence type="ECO:0000256" key="12">
    <source>
        <dbReference type="PROSITE-ProRule" id="PRU00076"/>
    </source>
</evidence>
<dbReference type="CDD" id="cd00037">
    <property type="entry name" value="CLECT"/>
    <property type="match status" value="1"/>
</dbReference>
<accession>A0A8J9YWF0</accession>
<dbReference type="InterPro" id="IPR001881">
    <property type="entry name" value="EGF-like_Ca-bd_dom"/>
</dbReference>
<comment type="caution">
    <text evidence="12">Lacks conserved residue(s) required for the propagation of feature annotation.</text>
</comment>
<keyword evidence="9" id="KW-0472">Membrane</keyword>
<proteinExistence type="predicted"/>
<dbReference type="InterPro" id="IPR016187">
    <property type="entry name" value="CTDL_fold"/>
</dbReference>
<dbReference type="InterPro" id="IPR000742">
    <property type="entry name" value="EGF"/>
</dbReference>
<keyword evidence="6" id="KW-0677">Repeat</keyword>
<reference evidence="16" key="1">
    <citation type="submission" date="2022-01" db="EMBL/GenBank/DDBJ databases">
        <authorList>
            <person name="Braso-Vives M."/>
        </authorList>
    </citation>
    <scope>NUCLEOTIDE SEQUENCE</scope>
</reference>
<dbReference type="InterPro" id="IPR002919">
    <property type="entry name" value="TIL_dom"/>
</dbReference>
<dbReference type="InterPro" id="IPR000152">
    <property type="entry name" value="EGF-type_Asp/Asn_hydroxyl_site"/>
</dbReference>
<dbReference type="PROSITE" id="PS01186">
    <property type="entry name" value="EGF_2"/>
    <property type="match status" value="4"/>
</dbReference>
<feature type="domain" description="EGF-like" evidence="13">
    <location>
        <begin position="865"/>
        <end position="903"/>
    </location>
</feature>
<dbReference type="SMART" id="SM00214">
    <property type="entry name" value="VWC"/>
    <property type="match status" value="2"/>
</dbReference>
<dbReference type="SUPFAM" id="SSF57567">
    <property type="entry name" value="Serine protease inhibitors"/>
    <property type="match status" value="3"/>
</dbReference>
<dbReference type="FunFam" id="2.10.25.10:FF:000038">
    <property type="entry name" value="Fibrillin 2"/>
    <property type="match status" value="1"/>
</dbReference>
<dbReference type="Pfam" id="PF08742">
    <property type="entry name" value="C8"/>
    <property type="match status" value="3"/>
</dbReference>
<evidence type="ECO:0000313" key="17">
    <source>
        <dbReference type="Proteomes" id="UP000838412"/>
    </source>
</evidence>
<dbReference type="EMBL" id="OV696698">
    <property type="protein sequence ID" value="CAH1242905.1"/>
    <property type="molecule type" value="Genomic_DNA"/>
</dbReference>
<evidence type="ECO:0000256" key="11">
    <source>
        <dbReference type="ARBA" id="ARBA00023180"/>
    </source>
</evidence>
<dbReference type="GO" id="GO:0007154">
    <property type="term" value="P:cell communication"/>
    <property type="evidence" value="ECO:0007669"/>
    <property type="project" value="UniProtKB-ARBA"/>
</dbReference>
<feature type="domain" description="VWFD" evidence="15">
    <location>
        <begin position="948"/>
        <end position="1122"/>
    </location>
</feature>
<dbReference type="Pfam" id="PF00094">
    <property type="entry name" value="VWD"/>
    <property type="match status" value="3"/>
</dbReference>
<dbReference type="InterPro" id="IPR052749">
    <property type="entry name" value="Alpha-tectorin"/>
</dbReference>
<evidence type="ECO:0000259" key="14">
    <source>
        <dbReference type="PROSITE" id="PS50041"/>
    </source>
</evidence>
<dbReference type="SMART" id="SM00215">
    <property type="entry name" value="VWC_out"/>
    <property type="match status" value="1"/>
</dbReference>
<dbReference type="SMART" id="SM00181">
    <property type="entry name" value="EGF"/>
    <property type="match status" value="6"/>
</dbReference>
<dbReference type="Pfam" id="PF01826">
    <property type="entry name" value="TIL"/>
    <property type="match status" value="3"/>
</dbReference>
<name>A0A8J9YWF0_BRALA</name>
<keyword evidence="3 12" id="KW-0245">EGF-like domain</keyword>
<dbReference type="PROSITE" id="PS00022">
    <property type="entry name" value="EGF_1"/>
    <property type="match status" value="2"/>
</dbReference>
<dbReference type="PANTHER" id="PTHR46160:SF8">
    <property type="entry name" value="VWFD DOMAIN-CONTAINING PROTEIN"/>
    <property type="match status" value="1"/>
</dbReference>
<comment type="subcellular location">
    <subcellularLocation>
        <location evidence="1">Cell membrane</location>
        <topology evidence="1">Single-pass type I membrane protein</topology>
    </subcellularLocation>
</comment>
<dbReference type="InterPro" id="IPR025615">
    <property type="entry name" value="TILa_dom"/>
</dbReference>
<evidence type="ECO:0000256" key="5">
    <source>
        <dbReference type="ARBA" id="ARBA00022729"/>
    </source>
</evidence>
<dbReference type="SMART" id="SM00179">
    <property type="entry name" value="EGF_CA"/>
    <property type="match status" value="3"/>
</dbReference>
<dbReference type="Gene3D" id="3.10.100.10">
    <property type="entry name" value="Mannose-Binding Protein A, subunit A"/>
    <property type="match status" value="1"/>
</dbReference>
<dbReference type="Pfam" id="PF00059">
    <property type="entry name" value="Lectin_C"/>
    <property type="match status" value="1"/>
</dbReference>
<dbReference type="GO" id="GO:0005886">
    <property type="term" value="C:plasma membrane"/>
    <property type="evidence" value="ECO:0007669"/>
    <property type="project" value="UniProtKB-SubCell"/>
</dbReference>
<dbReference type="InterPro" id="IPR001007">
    <property type="entry name" value="VWF_dom"/>
</dbReference>
<dbReference type="FunFam" id="2.10.25.10:FF:000055">
    <property type="entry name" value="alpha-tectorin isoform X1"/>
    <property type="match status" value="3"/>
</dbReference>
<evidence type="ECO:0000256" key="6">
    <source>
        <dbReference type="ARBA" id="ARBA00022737"/>
    </source>
</evidence>
<keyword evidence="8" id="KW-1133">Transmembrane helix</keyword>
<dbReference type="OrthoDB" id="5945029at2759"/>
<evidence type="ECO:0000259" key="15">
    <source>
        <dbReference type="PROSITE" id="PS51233"/>
    </source>
</evidence>
<dbReference type="InterPro" id="IPR014853">
    <property type="entry name" value="VWF/SSPO/ZAN-like_Cys-rich_dom"/>
</dbReference>
<evidence type="ECO:0000256" key="1">
    <source>
        <dbReference type="ARBA" id="ARBA00004251"/>
    </source>
</evidence>
<dbReference type="InterPro" id="IPR016186">
    <property type="entry name" value="C-type_lectin-like/link_sf"/>
</dbReference>
<dbReference type="Pfam" id="PF12714">
    <property type="entry name" value="TILa"/>
    <property type="match status" value="2"/>
</dbReference>
<dbReference type="InterPro" id="IPR001846">
    <property type="entry name" value="VWF_type-D"/>
</dbReference>
<dbReference type="SMART" id="SM00216">
    <property type="entry name" value="VWD"/>
    <property type="match status" value="3"/>
</dbReference>
<evidence type="ECO:0000256" key="10">
    <source>
        <dbReference type="ARBA" id="ARBA00023157"/>
    </source>
</evidence>
<keyword evidence="7" id="KW-0106">Calcium</keyword>
<evidence type="ECO:0000256" key="9">
    <source>
        <dbReference type="ARBA" id="ARBA00023136"/>
    </source>
</evidence>
<dbReference type="Pfam" id="PF00008">
    <property type="entry name" value="EGF"/>
    <property type="match status" value="1"/>
</dbReference>
<dbReference type="PANTHER" id="PTHR46160">
    <property type="entry name" value="ALPHA-TECTORIN-RELATED"/>
    <property type="match status" value="1"/>
</dbReference>
<evidence type="ECO:0000256" key="2">
    <source>
        <dbReference type="ARBA" id="ARBA00022475"/>
    </source>
</evidence>
<dbReference type="FunFam" id="2.10.25.10:FF:000122">
    <property type="entry name" value="Protein crumbs homolog 2"/>
    <property type="match status" value="1"/>
</dbReference>
<organism evidence="16 17">
    <name type="scientific">Branchiostoma lanceolatum</name>
    <name type="common">Common lancelet</name>
    <name type="synonym">Amphioxus lanceolatum</name>
    <dbReference type="NCBI Taxonomy" id="7740"/>
    <lineage>
        <taxon>Eukaryota</taxon>
        <taxon>Metazoa</taxon>
        <taxon>Chordata</taxon>
        <taxon>Cephalochordata</taxon>
        <taxon>Leptocardii</taxon>
        <taxon>Amphioxiformes</taxon>
        <taxon>Branchiostomatidae</taxon>
        <taxon>Branchiostoma</taxon>
    </lineage>
</organism>
<keyword evidence="5" id="KW-0732">Signal</keyword>
<protein>
    <submittedName>
        <fullName evidence="16">FCGBP protein</fullName>
    </submittedName>
</protein>
<evidence type="ECO:0000259" key="13">
    <source>
        <dbReference type="PROSITE" id="PS50026"/>
    </source>
</evidence>
<dbReference type="PROSITE" id="PS01187">
    <property type="entry name" value="EGF_CA"/>
    <property type="match status" value="1"/>
</dbReference>
<dbReference type="InterPro" id="IPR001304">
    <property type="entry name" value="C-type_lectin-like"/>
</dbReference>
<feature type="domain" description="VWFD" evidence="15">
    <location>
        <begin position="515"/>
        <end position="693"/>
    </location>
</feature>
<evidence type="ECO:0000256" key="3">
    <source>
        <dbReference type="ARBA" id="ARBA00022536"/>
    </source>
</evidence>
<dbReference type="PROSITE" id="PS50026">
    <property type="entry name" value="EGF_3"/>
    <property type="match status" value="4"/>
</dbReference>
<dbReference type="PROSITE" id="PS51233">
    <property type="entry name" value="VWFD"/>
    <property type="match status" value="3"/>
</dbReference>
<dbReference type="Pfam" id="PF17517">
    <property type="entry name" value="IgGFc_binding"/>
    <property type="match status" value="1"/>
</dbReference>
<feature type="disulfide bond" evidence="12">
    <location>
        <begin position="1750"/>
        <end position="1759"/>
    </location>
</feature>